<organism evidence="1 2">
    <name type="scientific">Turneriella parva (strain ATCC BAA-1111 / DSM 21527 / NCTC 11395 / H)</name>
    <name type="common">Leptospira parva</name>
    <dbReference type="NCBI Taxonomy" id="869212"/>
    <lineage>
        <taxon>Bacteria</taxon>
        <taxon>Pseudomonadati</taxon>
        <taxon>Spirochaetota</taxon>
        <taxon>Spirochaetia</taxon>
        <taxon>Leptospirales</taxon>
        <taxon>Leptospiraceae</taxon>
        <taxon>Turneriella</taxon>
    </lineage>
</organism>
<dbReference type="PATRIC" id="fig|869212.3.peg.950"/>
<dbReference type="AlphaFoldDB" id="I4B2W5"/>
<dbReference type="HOGENOM" id="CLU_787416_0_0_12"/>
<evidence type="ECO:0000313" key="1">
    <source>
        <dbReference type="EMBL" id="AFM11622.1"/>
    </source>
</evidence>
<dbReference type="KEGG" id="tpx:Turpa_0973"/>
<dbReference type="Proteomes" id="UP000006048">
    <property type="component" value="Chromosome"/>
</dbReference>
<proteinExistence type="predicted"/>
<reference evidence="1 2" key="1">
    <citation type="submission" date="2012-06" db="EMBL/GenBank/DDBJ databases">
        <title>The complete chromosome of genome of Turneriella parva DSM 21527.</title>
        <authorList>
            <consortium name="US DOE Joint Genome Institute (JGI-PGF)"/>
            <person name="Lucas S."/>
            <person name="Han J."/>
            <person name="Lapidus A."/>
            <person name="Bruce D."/>
            <person name="Goodwin L."/>
            <person name="Pitluck S."/>
            <person name="Peters L."/>
            <person name="Kyrpides N."/>
            <person name="Mavromatis K."/>
            <person name="Ivanova N."/>
            <person name="Mikhailova N."/>
            <person name="Chertkov O."/>
            <person name="Detter J.C."/>
            <person name="Tapia R."/>
            <person name="Han C."/>
            <person name="Land M."/>
            <person name="Hauser L."/>
            <person name="Markowitz V."/>
            <person name="Cheng J.-F."/>
            <person name="Hugenholtz P."/>
            <person name="Woyke T."/>
            <person name="Wu D."/>
            <person name="Gronow S."/>
            <person name="Wellnitz S."/>
            <person name="Brambilla E."/>
            <person name="Klenk H.-P."/>
            <person name="Eisen J.A."/>
        </authorList>
    </citation>
    <scope>NUCLEOTIDE SEQUENCE [LARGE SCALE GENOMIC DNA]</scope>
    <source>
        <strain evidence="2">ATCC BAA-1111 / DSM 21527 / NCTC 11395 / H</strain>
    </source>
</reference>
<dbReference type="EMBL" id="CP002959">
    <property type="protein sequence ID" value="AFM11622.1"/>
    <property type="molecule type" value="Genomic_DNA"/>
</dbReference>
<name>I4B2W5_TURPD</name>
<evidence type="ECO:0000313" key="2">
    <source>
        <dbReference type="Proteomes" id="UP000006048"/>
    </source>
</evidence>
<sequence length="352" mass="40088">MIKVTQLQQVHQVLNTVMGKKPCSLLVEGAEHPAGFISYAHLDSGLELKIRTQFLDSPLERRVLIRHNKKRIVAVCAFLLRNGPTEILRPHALEITDDTLKDVSETDNSSRFFMTNLTSSKEIAFVIEANKKKVNGFVINFFDSEIKQLVPYHKIFLGSGETSDMRLKHLQKNPRIIYYSPEPPAKFNPRQYFPQDIYLSEIQKSDLKVPANLQAEVTVPILYKTKIPIGYIQINMPRFVDEVLLQTVKKIGVALETQLRKVGLVFEEPKPLPIQQLDMKGLELEFSDRLLLRHFQPGLTDLFRIQKAQDSIGQFSAVVTKSVNLGSGKTRATLEFQEMDAMSELNLEEALK</sequence>
<accession>I4B2W5</accession>
<dbReference type="RefSeq" id="WP_014802140.1">
    <property type="nucleotide sequence ID" value="NC_018020.1"/>
</dbReference>
<gene>
    <name evidence="1" type="ordered locus">Turpa_0973</name>
</gene>
<protein>
    <submittedName>
        <fullName evidence="1">Uncharacterized protein</fullName>
    </submittedName>
</protein>
<keyword evidence="2" id="KW-1185">Reference proteome</keyword>